<organism evidence="3 4">
    <name type="scientific">Nannocystis pusilla</name>
    <dbReference type="NCBI Taxonomy" id="889268"/>
    <lineage>
        <taxon>Bacteria</taxon>
        <taxon>Pseudomonadati</taxon>
        <taxon>Myxococcota</taxon>
        <taxon>Polyangia</taxon>
        <taxon>Nannocystales</taxon>
        <taxon>Nannocystaceae</taxon>
        <taxon>Nannocystis</taxon>
    </lineage>
</organism>
<dbReference type="PANTHER" id="PTHR43784:SF2">
    <property type="entry name" value="GDSL-LIKE LIPASE_ACYLHYDROLASE, PUTATIVE (AFU_ORTHOLOGUE AFUA_2G00820)-RELATED"/>
    <property type="match status" value="1"/>
</dbReference>
<keyword evidence="4" id="KW-1185">Reference proteome</keyword>
<dbReference type="Proteomes" id="UP001150924">
    <property type="component" value="Unassembled WGS sequence"/>
</dbReference>
<dbReference type="PROSITE" id="PS51257">
    <property type="entry name" value="PROKAR_LIPOPROTEIN"/>
    <property type="match status" value="1"/>
</dbReference>
<dbReference type="InterPro" id="IPR053140">
    <property type="entry name" value="GDSL_Rv0518-like"/>
</dbReference>
<evidence type="ECO:0000256" key="1">
    <source>
        <dbReference type="SAM" id="MobiDB-lite"/>
    </source>
</evidence>
<dbReference type="AlphaFoldDB" id="A0A9X3EI01"/>
<dbReference type="SUPFAM" id="SSF52266">
    <property type="entry name" value="SGNH hydrolase"/>
    <property type="match status" value="1"/>
</dbReference>
<dbReference type="GO" id="GO:0016788">
    <property type="term" value="F:hydrolase activity, acting on ester bonds"/>
    <property type="evidence" value="ECO:0007669"/>
    <property type="project" value="UniProtKB-ARBA"/>
</dbReference>
<proteinExistence type="predicted"/>
<dbReference type="InterPro" id="IPR036514">
    <property type="entry name" value="SGNH_hydro_sf"/>
</dbReference>
<feature type="region of interest" description="Disordered" evidence="1">
    <location>
        <begin position="341"/>
        <end position="364"/>
    </location>
</feature>
<evidence type="ECO:0000313" key="3">
    <source>
        <dbReference type="EMBL" id="MCY1004387.1"/>
    </source>
</evidence>
<feature type="compositionally biased region" description="Low complexity" evidence="1">
    <location>
        <begin position="350"/>
        <end position="364"/>
    </location>
</feature>
<dbReference type="RefSeq" id="WP_267765930.1">
    <property type="nucleotide sequence ID" value="NZ_JAPNKE010000002.1"/>
</dbReference>
<accession>A0A9X3EI01</accession>
<reference evidence="3" key="1">
    <citation type="submission" date="2022-11" db="EMBL/GenBank/DDBJ databases">
        <title>Minimal conservation of predation-associated metabolite biosynthetic gene clusters underscores biosynthetic potential of Myxococcota including descriptions for ten novel species: Archangium lansinium sp. nov., Myxococcus landrumus sp. nov., Nannocystis bai.</title>
        <authorList>
            <person name="Ahearne A."/>
            <person name="Stevens C."/>
            <person name="Phillips K."/>
        </authorList>
    </citation>
    <scope>NUCLEOTIDE SEQUENCE</scope>
    <source>
        <strain evidence="3">Na p29</strain>
    </source>
</reference>
<evidence type="ECO:0000259" key="2">
    <source>
        <dbReference type="Pfam" id="PF13472"/>
    </source>
</evidence>
<gene>
    <name evidence="3" type="ORF">OV079_02150</name>
</gene>
<dbReference type="EMBL" id="JAPNKE010000002">
    <property type="protein sequence ID" value="MCY1004387.1"/>
    <property type="molecule type" value="Genomic_DNA"/>
</dbReference>
<dbReference type="InterPro" id="IPR013830">
    <property type="entry name" value="SGNH_hydro"/>
</dbReference>
<dbReference type="PANTHER" id="PTHR43784">
    <property type="entry name" value="GDSL-LIKE LIPASE/ACYLHYDROLASE, PUTATIVE (AFU_ORTHOLOGUE AFUA_2G00820)-RELATED"/>
    <property type="match status" value="1"/>
</dbReference>
<name>A0A9X3EI01_9BACT</name>
<protein>
    <submittedName>
        <fullName evidence="3">GDSL-type esterase/lipase family protein</fullName>
    </submittedName>
</protein>
<comment type="caution">
    <text evidence="3">The sequence shown here is derived from an EMBL/GenBank/DDBJ whole genome shotgun (WGS) entry which is preliminary data.</text>
</comment>
<evidence type="ECO:0000313" key="4">
    <source>
        <dbReference type="Proteomes" id="UP001150924"/>
    </source>
</evidence>
<dbReference type="Gene3D" id="3.40.50.1110">
    <property type="entry name" value="SGNH hydrolase"/>
    <property type="match status" value="1"/>
</dbReference>
<dbReference type="Pfam" id="PF13472">
    <property type="entry name" value="Lipase_GDSL_2"/>
    <property type="match status" value="1"/>
</dbReference>
<sequence length="364" mass="38343">MGLDFIRPAKIGAFVLALAAAGCDDGSGAGDARWVAAWATSMMEPGAQIGELKSRSFSDETLRQTVTVTASGDRVRLRLSNLFGSQPLELAEVRVAKEQEPLVTAPGSDRQVQFAGRSGATIPAAAELLSDVVDLEVSEGERLIVSIYAAKPSELATWHPLSLTTHAVAAGNQAASQRLTEPSALTSAFWLAGVDVESAANDRVLVTFGDSITDGASSTLDGRSSYPDRLYARLQEDPETRSVAVVNHGLGGNRLLRDDIGPSGLSRFERDVLGTPGVTHAIVLIGINDIGMPGFVGPSEQVTADELIDGLETLADEARANGVETLVGTIMPFEAAFPRTTRSKGRRFARPSTRGSAATRRTTG</sequence>
<feature type="domain" description="SGNH hydrolase-type esterase" evidence="2">
    <location>
        <begin position="208"/>
        <end position="343"/>
    </location>
</feature>